<dbReference type="PANTHER" id="PTHR47019">
    <property type="entry name" value="LIPID II FLIPPASE MURJ"/>
    <property type="match status" value="1"/>
</dbReference>
<evidence type="ECO:0000256" key="4">
    <source>
        <dbReference type="ARBA" id="ARBA00022960"/>
    </source>
</evidence>
<evidence type="ECO:0000256" key="5">
    <source>
        <dbReference type="ARBA" id="ARBA00022984"/>
    </source>
</evidence>
<feature type="compositionally biased region" description="Polar residues" evidence="8">
    <location>
        <begin position="1044"/>
        <end position="1059"/>
    </location>
</feature>
<feature type="transmembrane region" description="Helical" evidence="9">
    <location>
        <begin position="415"/>
        <end position="436"/>
    </location>
</feature>
<dbReference type="GO" id="GO:0005886">
    <property type="term" value="C:plasma membrane"/>
    <property type="evidence" value="ECO:0007669"/>
    <property type="project" value="UniProtKB-SubCell"/>
</dbReference>
<dbReference type="Gene3D" id="1.10.510.10">
    <property type="entry name" value="Transferase(Phosphotransferase) domain 1"/>
    <property type="match status" value="1"/>
</dbReference>
<keyword evidence="6 9" id="KW-1133">Transmembrane helix</keyword>
<feature type="region of interest" description="Disordered" evidence="8">
    <location>
        <begin position="1134"/>
        <end position="1156"/>
    </location>
</feature>
<feature type="transmembrane region" description="Helical" evidence="9">
    <location>
        <begin position="303"/>
        <end position="325"/>
    </location>
</feature>
<feature type="transmembrane region" description="Helical" evidence="9">
    <location>
        <begin position="104"/>
        <end position="124"/>
    </location>
</feature>
<dbReference type="GO" id="GO:0008360">
    <property type="term" value="P:regulation of cell shape"/>
    <property type="evidence" value="ECO:0007669"/>
    <property type="project" value="UniProtKB-KW"/>
</dbReference>
<feature type="region of interest" description="Disordered" evidence="8">
    <location>
        <begin position="1212"/>
        <end position="1231"/>
    </location>
</feature>
<feature type="compositionally biased region" description="Low complexity" evidence="8">
    <location>
        <begin position="666"/>
        <end position="719"/>
    </location>
</feature>
<feature type="region of interest" description="Disordered" evidence="8">
    <location>
        <begin position="1043"/>
        <end position="1068"/>
    </location>
</feature>
<dbReference type="NCBIfam" id="TIGR01695">
    <property type="entry name" value="murJ_mviN"/>
    <property type="match status" value="1"/>
</dbReference>
<dbReference type="RefSeq" id="WP_188896364.1">
    <property type="nucleotide sequence ID" value="NZ_BMMZ01000008.1"/>
</dbReference>
<dbReference type="GO" id="GO:0009252">
    <property type="term" value="P:peptidoglycan biosynthetic process"/>
    <property type="evidence" value="ECO:0007669"/>
    <property type="project" value="UniProtKB-KW"/>
</dbReference>
<dbReference type="Gene3D" id="2.60.120.260">
    <property type="entry name" value="Galactose-binding domain-like"/>
    <property type="match status" value="1"/>
</dbReference>
<keyword evidence="4" id="KW-0133">Cell shape</keyword>
<evidence type="ECO:0000256" key="3">
    <source>
        <dbReference type="ARBA" id="ARBA00022692"/>
    </source>
</evidence>
<feature type="transmembrane region" description="Helical" evidence="9">
    <location>
        <begin position="21"/>
        <end position="45"/>
    </location>
</feature>
<feature type="transmembrane region" description="Helical" evidence="9">
    <location>
        <begin position="261"/>
        <end position="283"/>
    </location>
</feature>
<dbReference type="CDD" id="cd13123">
    <property type="entry name" value="MATE_MurJ_like"/>
    <property type="match status" value="1"/>
</dbReference>
<dbReference type="EMBL" id="BMMZ01000008">
    <property type="protein sequence ID" value="GGL71068.1"/>
    <property type="molecule type" value="Genomic_DNA"/>
</dbReference>
<dbReference type="InterPro" id="IPR004268">
    <property type="entry name" value="MurJ"/>
</dbReference>
<feature type="transmembrane region" description="Helical" evidence="9">
    <location>
        <begin position="144"/>
        <end position="165"/>
    </location>
</feature>
<evidence type="ECO:0000256" key="1">
    <source>
        <dbReference type="ARBA" id="ARBA00004651"/>
    </source>
</evidence>
<feature type="transmembrane region" description="Helical" evidence="9">
    <location>
        <begin position="346"/>
        <end position="370"/>
    </location>
</feature>
<proteinExistence type="predicted"/>
<evidence type="ECO:0000313" key="10">
    <source>
        <dbReference type="EMBL" id="GGL71068.1"/>
    </source>
</evidence>
<evidence type="ECO:0000313" key="11">
    <source>
        <dbReference type="Proteomes" id="UP000613840"/>
    </source>
</evidence>
<feature type="transmembrane region" description="Helical" evidence="9">
    <location>
        <begin position="215"/>
        <end position="237"/>
    </location>
</feature>
<reference evidence="10" key="1">
    <citation type="journal article" date="2014" name="Int. J. Syst. Evol. Microbiol.">
        <title>Complete genome sequence of Corynebacterium casei LMG S-19264T (=DSM 44701T), isolated from a smear-ripened cheese.</title>
        <authorList>
            <consortium name="US DOE Joint Genome Institute (JGI-PGF)"/>
            <person name="Walter F."/>
            <person name="Albersmeier A."/>
            <person name="Kalinowski J."/>
            <person name="Ruckert C."/>
        </authorList>
    </citation>
    <scope>NUCLEOTIDE SEQUENCE</scope>
    <source>
        <strain evidence="10">CGMCC 4.7306</strain>
    </source>
</reference>
<dbReference type="Pfam" id="PF03023">
    <property type="entry name" value="MurJ"/>
    <property type="match status" value="1"/>
</dbReference>
<evidence type="ECO:0000256" key="8">
    <source>
        <dbReference type="SAM" id="MobiDB-lite"/>
    </source>
</evidence>
<dbReference type="GO" id="GO:0015648">
    <property type="term" value="F:lipid-linked peptidoglycan transporter activity"/>
    <property type="evidence" value="ECO:0007669"/>
    <property type="project" value="TreeGrafter"/>
</dbReference>
<comment type="caution">
    <text evidence="10">The sequence shown here is derived from an EMBL/GenBank/DDBJ whole genome shotgun (WGS) entry which is preliminary data.</text>
</comment>
<feature type="region of interest" description="Disordered" evidence="8">
    <location>
        <begin position="1000"/>
        <end position="1028"/>
    </location>
</feature>
<keyword evidence="2" id="KW-1003">Cell membrane</keyword>
<feature type="transmembrane region" description="Helical" evidence="9">
    <location>
        <begin position="65"/>
        <end position="84"/>
    </location>
</feature>
<feature type="transmembrane region" description="Helical" evidence="9">
    <location>
        <begin position="177"/>
        <end position="200"/>
    </location>
</feature>
<reference evidence="10" key="2">
    <citation type="submission" date="2020-09" db="EMBL/GenBank/DDBJ databases">
        <authorList>
            <person name="Sun Q."/>
            <person name="Zhou Y."/>
        </authorList>
    </citation>
    <scope>NUCLEOTIDE SEQUENCE</scope>
    <source>
        <strain evidence="10">CGMCC 4.7306</strain>
    </source>
</reference>
<sequence length="1286" mass="135263">MAESATEATTTGSSSRLVSATALMAAGTGASRILGFVKAALVIVALGNGSRQGDMLSISQTVPQAIYLLLAGGVLNTVFVPQIVRAMKEDEDGGEAYINRLLTLGLSAIGIITIGATLLAPVVMGDIYINPKWKVPELSGQFDSIILLSYVMLPQIFFYGMYVMVGQVLNARGRFGPMMWAPIANNIVGIASLLLFQIIWHGHRDTGAAFTTGQIAVLGLGTTLGIVAQAVILVPYMHRAGYHFRPRFDFRHSGLGRAGHVAKWTVGYMIVTQLALVVVTRLANGATVGGHGAGWNVYSNANLIFMLPHSLITVSLTTAMLPSTSRLVVAGDLAGARDEAMRTMRLAVTALLPASVAFLALGFPIAHALFGLGRGATGWPLVAWTLMAFAVGLVPFTLQYICLRAFYALEDTRTTFFVQILIASVNVAAALALVLPFHRPNWVAPGLALAYAFAYIVGLGVSFHQLGRRLPRLRGADIARHCLRVLIAVLPAGLVAYGIVRAVGLWSSSYPATLLALAAAGIIAVGIYLGLARVLRIDEINQIVNTVLRRGVRRRPATPGTRSGAVDIDSKPSGGSGVPDWADSGTIDQGAVPSFEDEASVSTRISQRINIPAGQQHMAGGQYEQAAGMAPGRIDEPSAEQTAEFSLDELRDDRTSQFRATPPPVSAAVPDAAEASAGSNPPAGPGPHDSGPHDSGSADSGSADSGSADSGSADSGSDHLSAGAVLAQRYRLEELLAGAGGPGEASATVWRAFDQVLSRSVVIHLLPPDDSRGPALLAAGRRAAGATDSRFLRVLDAVEEGGRTADGRIVGSYIVSEYAEGQSLEAMLASAPLTGLESAWVVRELADALSGAHARGLFHRRLVPDLVIITPAGNVKLVGLLIEAALRPDEYPRTDPGADTLEATDVTDLGRMLYACLVARWPGGGVDDLPCAPAATGTAADSGHPWLTPRQVRHGVSPALDRICDQLLSPVPRQRAPRITTAASLVGELDRILGTADATGDLERRLRHPQPSVLDEDPDGAGFVPPQPEAEPYALIERNGSIAAGTNTSDRAATPQSPNRLPIDPEKQRSGPRRWVWFLVIALLVAALAVTVITAHGLGPASPLRQAGEAAKKKAGKPSAAPQANQPLTIATAHDFDPAKGNPPQGGNGQENPNLVKYAYDGNKTTDWHTLSYIGSPKFGLLKKGVGIVFDLGSAKPVSEVKVQLTGNGTDLQLRVPRTDPASTDDADMESLKSWRTVAQQEGAGSSATLKPDEQIQTRYVLVFLTSLPKEGANYRGGIYEAEVLS</sequence>
<evidence type="ECO:0000256" key="7">
    <source>
        <dbReference type="ARBA" id="ARBA00023136"/>
    </source>
</evidence>
<protein>
    <recommendedName>
        <fullName evidence="12">Murein biosynthesis integral membrane protein MurJ</fullName>
    </recommendedName>
</protein>
<feature type="transmembrane region" description="Helical" evidence="9">
    <location>
        <begin position="382"/>
        <end position="403"/>
    </location>
</feature>
<gene>
    <name evidence="10" type="ORF">GCM10011575_31880</name>
</gene>
<dbReference type="InterPro" id="IPR011009">
    <property type="entry name" value="Kinase-like_dom_sf"/>
</dbReference>
<feature type="transmembrane region" description="Helical" evidence="9">
    <location>
        <begin position="512"/>
        <end position="531"/>
    </location>
</feature>
<dbReference type="Gene3D" id="3.30.200.20">
    <property type="entry name" value="Phosphorylase Kinase, domain 1"/>
    <property type="match status" value="1"/>
</dbReference>
<keyword evidence="11" id="KW-1185">Reference proteome</keyword>
<feature type="transmembrane region" description="Helical" evidence="9">
    <location>
        <begin position="1075"/>
        <end position="1098"/>
    </location>
</feature>
<keyword evidence="5" id="KW-0573">Peptidoglycan synthesis</keyword>
<dbReference type="Proteomes" id="UP000613840">
    <property type="component" value="Unassembled WGS sequence"/>
</dbReference>
<dbReference type="CDD" id="cd13973">
    <property type="entry name" value="PK_MviN-like"/>
    <property type="match status" value="1"/>
</dbReference>
<feature type="region of interest" description="Disordered" evidence="8">
    <location>
        <begin position="656"/>
        <end position="719"/>
    </location>
</feature>
<dbReference type="GO" id="GO:0034204">
    <property type="term" value="P:lipid translocation"/>
    <property type="evidence" value="ECO:0007669"/>
    <property type="project" value="TreeGrafter"/>
</dbReference>
<keyword evidence="7 9" id="KW-0472">Membrane</keyword>
<dbReference type="SUPFAM" id="SSF56112">
    <property type="entry name" value="Protein kinase-like (PK-like)"/>
    <property type="match status" value="1"/>
</dbReference>
<name>A0A917SDM5_9ACTN</name>
<dbReference type="InterPro" id="IPR051050">
    <property type="entry name" value="Lipid_II_flippase_MurJ/MviN"/>
</dbReference>
<keyword evidence="3 9" id="KW-0812">Transmembrane</keyword>
<feature type="transmembrane region" description="Helical" evidence="9">
    <location>
        <begin position="442"/>
        <end position="461"/>
    </location>
</feature>
<organism evidence="10 11">
    <name type="scientific">Microlunatus endophyticus</name>
    <dbReference type="NCBI Taxonomy" id="1716077"/>
    <lineage>
        <taxon>Bacteria</taxon>
        <taxon>Bacillati</taxon>
        <taxon>Actinomycetota</taxon>
        <taxon>Actinomycetes</taxon>
        <taxon>Propionibacteriales</taxon>
        <taxon>Propionibacteriaceae</taxon>
        <taxon>Microlunatus</taxon>
    </lineage>
</organism>
<dbReference type="PRINTS" id="PR01806">
    <property type="entry name" value="VIRFACTRMVIN"/>
</dbReference>
<evidence type="ECO:0000256" key="9">
    <source>
        <dbReference type="SAM" id="Phobius"/>
    </source>
</evidence>
<evidence type="ECO:0000256" key="6">
    <source>
        <dbReference type="ARBA" id="ARBA00022989"/>
    </source>
</evidence>
<comment type="subcellular location">
    <subcellularLocation>
        <location evidence="1">Cell membrane</location>
        <topology evidence="1">Multi-pass membrane protein</topology>
    </subcellularLocation>
</comment>
<evidence type="ECO:0008006" key="12">
    <source>
        <dbReference type="Google" id="ProtNLM"/>
    </source>
</evidence>
<accession>A0A917SDM5</accession>
<feature type="transmembrane region" description="Helical" evidence="9">
    <location>
        <begin position="482"/>
        <end position="500"/>
    </location>
</feature>
<dbReference type="PANTHER" id="PTHR47019:SF1">
    <property type="entry name" value="LIPID II FLIPPASE MURJ"/>
    <property type="match status" value="1"/>
</dbReference>
<evidence type="ECO:0000256" key="2">
    <source>
        <dbReference type="ARBA" id="ARBA00022475"/>
    </source>
</evidence>
<feature type="region of interest" description="Disordered" evidence="8">
    <location>
        <begin position="554"/>
        <end position="603"/>
    </location>
</feature>